<comment type="similarity">
    <text evidence="1">Belongs to the LysR transcriptional regulatory family.</text>
</comment>
<protein>
    <submittedName>
        <fullName evidence="6">LysR family transcriptional regulator</fullName>
    </submittedName>
</protein>
<dbReference type="CDD" id="cd08440">
    <property type="entry name" value="PBP2_LTTR_like_4"/>
    <property type="match status" value="1"/>
</dbReference>
<name>A0ABU1GBR1_9GAMM</name>
<feature type="domain" description="HTH lysR-type" evidence="5">
    <location>
        <begin position="1"/>
        <end position="58"/>
    </location>
</feature>
<keyword evidence="2" id="KW-0805">Transcription regulation</keyword>
<evidence type="ECO:0000256" key="1">
    <source>
        <dbReference type="ARBA" id="ARBA00009437"/>
    </source>
</evidence>
<keyword evidence="7" id="KW-1185">Reference proteome</keyword>
<dbReference type="InterPro" id="IPR000847">
    <property type="entry name" value="LysR_HTH_N"/>
</dbReference>
<evidence type="ECO:0000259" key="5">
    <source>
        <dbReference type="PROSITE" id="PS50931"/>
    </source>
</evidence>
<keyword evidence="3" id="KW-0238">DNA-binding</keyword>
<proteinExistence type="inferred from homology"/>
<dbReference type="Pfam" id="PF03466">
    <property type="entry name" value="LysR_substrate"/>
    <property type="match status" value="1"/>
</dbReference>
<dbReference type="SUPFAM" id="SSF53850">
    <property type="entry name" value="Periplasmic binding protein-like II"/>
    <property type="match status" value="1"/>
</dbReference>
<dbReference type="PROSITE" id="PS51257">
    <property type="entry name" value="PROKAR_LIPOPROTEIN"/>
    <property type="match status" value="1"/>
</dbReference>
<dbReference type="PANTHER" id="PTHR30419">
    <property type="entry name" value="HTH-TYPE TRANSCRIPTIONAL REGULATOR YBHD"/>
    <property type="match status" value="1"/>
</dbReference>
<dbReference type="Pfam" id="PF00126">
    <property type="entry name" value="HTH_1"/>
    <property type="match status" value="1"/>
</dbReference>
<gene>
    <name evidence="6" type="ORF">QC815_08265</name>
</gene>
<evidence type="ECO:0000256" key="2">
    <source>
        <dbReference type="ARBA" id="ARBA00023015"/>
    </source>
</evidence>
<sequence length="303" mass="33072">MTVKQLRAFLAVAQTLSFTQACERLHLSQPALSLAIKGLEDALGGKLLLRSTRSVRLTPEGESLLPLAKHLLAQWDNTEERLRQRFTLQLGRLSVAAMPAFACNLLPAALVRFRQQYPKINVTVHDVINEDVTHMVRSRQVEMGIAFSPEGTGTLSFTPLFEDQFVAAVPQGSALAQYATLTWAQLLNEDFITLQRPSMVRRLLEHALSSQQIDLPVALESHQLSTVGRMVGAGLGVSAVPSMCLPQMQAMGARCLPLTAPSIPCHVGILTQQELSVAAHALRTVLLETVQAPYFPAHETGQA</sequence>
<dbReference type="Proteomes" id="UP001269267">
    <property type="component" value="Unassembled WGS sequence"/>
</dbReference>
<dbReference type="PANTHER" id="PTHR30419:SF30">
    <property type="entry name" value="LYSR FAMILY TRANSCRIPTIONAL REGULATOR"/>
    <property type="match status" value="1"/>
</dbReference>
<evidence type="ECO:0000256" key="3">
    <source>
        <dbReference type="ARBA" id="ARBA00023125"/>
    </source>
</evidence>
<dbReference type="SUPFAM" id="SSF46785">
    <property type="entry name" value="Winged helix' DNA-binding domain"/>
    <property type="match status" value="1"/>
</dbReference>
<evidence type="ECO:0000313" key="7">
    <source>
        <dbReference type="Proteomes" id="UP001269267"/>
    </source>
</evidence>
<evidence type="ECO:0000313" key="6">
    <source>
        <dbReference type="EMBL" id="MDR5874918.1"/>
    </source>
</evidence>
<dbReference type="Gene3D" id="1.10.10.10">
    <property type="entry name" value="Winged helix-like DNA-binding domain superfamily/Winged helix DNA-binding domain"/>
    <property type="match status" value="1"/>
</dbReference>
<dbReference type="EMBL" id="JARWAI010000005">
    <property type="protein sequence ID" value="MDR5874918.1"/>
    <property type="molecule type" value="Genomic_DNA"/>
</dbReference>
<dbReference type="InterPro" id="IPR036388">
    <property type="entry name" value="WH-like_DNA-bd_sf"/>
</dbReference>
<accession>A0ABU1GBR1</accession>
<dbReference type="InterPro" id="IPR050950">
    <property type="entry name" value="HTH-type_LysR_regulators"/>
</dbReference>
<evidence type="ECO:0000256" key="4">
    <source>
        <dbReference type="ARBA" id="ARBA00023163"/>
    </source>
</evidence>
<reference evidence="6 7" key="1">
    <citation type="submission" date="2023-04" db="EMBL/GenBank/DDBJ databases">
        <title>A long-awaited taxogenomic arrangement of the family Halomonadaceae.</title>
        <authorList>
            <person name="De La Haba R."/>
            <person name="Chuvochina M."/>
            <person name="Wittouck S."/>
            <person name="Arahal D.R."/>
            <person name="Sanchez-Porro C."/>
            <person name="Hugenholtz P."/>
            <person name="Ventosa A."/>
        </authorList>
    </citation>
    <scope>NUCLEOTIDE SEQUENCE [LARGE SCALE GENOMIC DNA]</scope>
    <source>
        <strain evidence="6 7">DSM 18042</strain>
    </source>
</reference>
<organism evidence="6 7">
    <name type="scientific">Vreelandella gomseomensis</name>
    <dbReference type="NCBI Taxonomy" id="370766"/>
    <lineage>
        <taxon>Bacteria</taxon>
        <taxon>Pseudomonadati</taxon>
        <taxon>Pseudomonadota</taxon>
        <taxon>Gammaproteobacteria</taxon>
        <taxon>Oceanospirillales</taxon>
        <taxon>Halomonadaceae</taxon>
        <taxon>Vreelandella</taxon>
    </lineage>
</organism>
<dbReference type="PROSITE" id="PS50931">
    <property type="entry name" value="HTH_LYSR"/>
    <property type="match status" value="1"/>
</dbReference>
<dbReference type="InterPro" id="IPR036390">
    <property type="entry name" value="WH_DNA-bd_sf"/>
</dbReference>
<dbReference type="RefSeq" id="WP_309768000.1">
    <property type="nucleotide sequence ID" value="NZ_JARWAI010000005.1"/>
</dbReference>
<keyword evidence="4" id="KW-0804">Transcription</keyword>
<dbReference type="Gene3D" id="3.40.190.290">
    <property type="match status" value="1"/>
</dbReference>
<dbReference type="InterPro" id="IPR005119">
    <property type="entry name" value="LysR_subst-bd"/>
</dbReference>
<comment type="caution">
    <text evidence="6">The sequence shown here is derived from an EMBL/GenBank/DDBJ whole genome shotgun (WGS) entry which is preliminary data.</text>
</comment>
<dbReference type="PRINTS" id="PR00039">
    <property type="entry name" value="HTHLYSR"/>
</dbReference>